<dbReference type="AlphaFoldDB" id="L0GVS7"/>
<dbReference type="RefSeq" id="WP_015281013.1">
    <property type="nucleotide sequence ID" value="NC_019940.1"/>
</dbReference>
<proteinExistence type="predicted"/>
<name>L0GVS7_9GAMM</name>
<feature type="region of interest" description="Disordered" evidence="1">
    <location>
        <begin position="77"/>
        <end position="176"/>
    </location>
</feature>
<evidence type="ECO:0000313" key="3">
    <source>
        <dbReference type="Proteomes" id="UP000010816"/>
    </source>
</evidence>
<organism evidence="2 3">
    <name type="scientific">Thioflavicoccus mobilis 8321</name>
    <dbReference type="NCBI Taxonomy" id="765912"/>
    <lineage>
        <taxon>Bacteria</taxon>
        <taxon>Pseudomonadati</taxon>
        <taxon>Pseudomonadota</taxon>
        <taxon>Gammaproteobacteria</taxon>
        <taxon>Chromatiales</taxon>
        <taxon>Chromatiaceae</taxon>
        <taxon>Thioflavicoccus</taxon>
    </lineage>
</organism>
<protein>
    <submittedName>
        <fullName evidence="2">Uncharacterized protein</fullName>
    </submittedName>
</protein>
<dbReference type="HOGENOM" id="CLU_1524445_0_0_6"/>
<reference evidence="2 3" key="1">
    <citation type="submission" date="2011-09" db="EMBL/GenBank/DDBJ databases">
        <title>Complete sequence of chromosome of Thioflavicoccus mobilis 8321.</title>
        <authorList>
            <consortium name="US DOE Joint Genome Institute"/>
            <person name="Lucas S."/>
            <person name="Han J."/>
            <person name="Lapidus A."/>
            <person name="Cheng J.-F."/>
            <person name="Goodwin L."/>
            <person name="Pitluck S."/>
            <person name="Peters L."/>
            <person name="Ovchinnikova G."/>
            <person name="Lu M."/>
            <person name="Detter J.C."/>
            <person name="Han C."/>
            <person name="Tapia R."/>
            <person name="Land M."/>
            <person name="Hauser L."/>
            <person name="Kyrpides N."/>
            <person name="Ivanova N."/>
            <person name="Pagani I."/>
            <person name="Vogl K."/>
            <person name="Liu Z."/>
            <person name="Imhoff J."/>
            <person name="Thiel V."/>
            <person name="Frigaard N.-U."/>
            <person name="Bryant D."/>
            <person name="Woyke T."/>
        </authorList>
    </citation>
    <scope>NUCLEOTIDE SEQUENCE [LARGE SCALE GENOMIC DNA]</scope>
    <source>
        <strain evidence="2 3">8321</strain>
    </source>
</reference>
<evidence type="ECO:0000313" key="2">
    <source>
        <dbReference type="EMBL" id="AGA90873.1"/>
    </source>
</evidence>
<feature type="compositionally biased region" description="Basic and acidic residues" evidence="1">
    <location>
        <begin position="160"/>
        <end position="170"/>
    </location>
</feature>
<gene>
    <name evidence="2" type="ORF">Thimo_2122</name>
</gene>
<dbReference type="Proteomes" id="UP000010816">
    <property type="component" value="Chromosome"/>
</dbReference>
<dbReference type="EMBL" id="CP003051">
    <property type="protein sequence ID" value="AGA90873.1"/>
    <property type="molecule type" value="Genomic_DNA"/>
</dbReference>
<dbReference type="STRING" id="765912.Thimo_2122"/>
<evidence type="ECO:0000256" key="1">
    <source>
        <dbReference type="SAM" id="MobiDB-lite"/>
    </source>
</evidence>
<dbReference type="KEGG" id="tmb:Thimo_2122"/>
<feature type="compositionally biased region" description="Low complexity" evidence="1">
    <location>
        <begin position="87"/>
        <end position="118"/>
    </location>
</feature>
<keyword evidence="3" id="KW-1185">Reference proteome</keyword>
<feature type="compositionally biased region" description="Basic and acidic residues" evidence="1">
    <location>
        <begin position="123"/>
        <end position="132"/>
    </location>
</feature>
<sequence length="176" mass="18433">MNSLARFDILFTGALVPGTDPSEARRHIQELFRLSDEKADRLFGGHAVTIKRGVDGDTAARYRERFRAAGALLEIIPAGEAERPSDEPGAAPPSAASPGSAAEDASLSLAPPGALLGEPPDPSADRSARPDTSHLTLAADGWTLADCAPPRDAPPPPDTSHLRIEPRPADSDESSD</sequence>
<dbReference type="OrthoDB" id="6402943at2"/>
<dbReference type="eggNOG" id="COG3152">
    <property type="taxonomic scope" value="Bacteria"/>
</dbReference>
<accession>L0GVS7</accession>
<dbReference type="PATRIC" id="fig|765912.4.peg.2076"/>